<accession>A0A811LDT5</accession>
<evidence type="ECO:0000256" key="1">
    <source>
        <dbReference type="SAM" id="Phobius"/>
    </source>
</evidence>
<evidence type="ECO:0000313" key="3">
    <source>
        <dbReference type="Proteomes" id="UP000614601"/>
    </source>
</evidence>
<dbReference type="Proteomes" id="UP000614601">
    <property type="component" value="Unassembled WGS sequence"/>
</dbReference>
<dbReference type="AlphaFoldDB" id="A0A811LDT5"/>
<feature type="transmembrane region" description="Helical" evidence="1">
    <location>
        <begin position="30"/>
        <end position="53"/>
    </location>
</feature>
<keyword evidence="1" id="KW-0812">Transmembrane</keyword>
<dbReference type="EMBL" id="CAJFDH010000005">
    <property type="protein sequence ID" value="CAD5225225.1"/>
    <property type="molecule type" value="Genomic_DNA"/>
</dbReference>
<dbReference type="Proteomes" id="UP000783686">
    <property type="component" value="Unassembled WGS sequence"/>
</dbReference>
<dbReference type="OrthoDB" id="10546581at2759"/>
<proteinExistence type="predicted"/>
<keyword evidence="1" id="KW-0472">Membrane</keyword>
<sequence length="250" mass="28263">MVSNSKLSSTSRRKTSKFLRYALRRKPCTGMVVVGAVVIPLLILLCIFFFFWIRSSYIHNEIFRRDKALLRLRGDEISFQHCAYQDPGEYNTSFCELYCGEAAQSWRLHHLKTDQYIPPTCLDKHEQVRCTDVESVYCIKPSQGHIDCPGSKLDGSSDSNVGEGEKYIVIPDADELKNMTGKVVLANQLVGKCPTCTVRSDYFKFTETGTCYRKMSTLTLGWPGNLQYCTNLEKAGKDQHCTQLISGNLG</sequence>
<gene>
    <name evidence="2" type="ORF">BOKJ2_LOCUS11472</name>
</gene>
<evidence type="ECO:0000313" key="2">
    <source>
        <dbReference type="EMBL" id="CAD5225225.1"/>
    </source>
</evidence>
<keyword evidence="3" id="KW-1185">Reference proteome</keyword>
<name>A0A811LDT5_9BILA</name>
<protein>
    <submittedName>
        <fullName evidence="2">Uncharacterized protein</fullName>
    </submittedName>
</protein>
<dbReference type="EMBL" id="CAJFCW020000005">
    <property type="protein sequence ID" value="CAG9120569.1"/>
    <property type="molecule type" value="Genomic_DNA"/>
</dbReference>
<organism evidence="2 3">
    <name type="scientific">Bursaphelenchus okinawaensis</name>
    <dbReference type="NCBI Taxonomy" id="465554"/>
    <lineage>
        <taxon>Eukaryota</taxon>
        <taxon>Metazoa</taxon>
        <taxon>Ecdysozoa</taxon>
        <taxon>Nematoda</taxon>
        <taxon>Chromadorea</taxon>
        <taxon>Rhabditida</taxon>
        <taxon>Tylenchina</taxon>
        <taxon>Tylenchomorpha</taxon>
        <taxon>Aphelenchoidea</taxon>
        <taxon>Aphelenchoididae</taxon>
        <taxon>Bursaphelenchus</taxon>
    </lineage>
</organism>
<comment type="caution">
    <text evidence="2">The sequence shown here is derived from an EMBL/GenBank/DDBJ whole genome shotgun (WGS) entry which is preliminary data.</text>
</comment>
<reference evidence="2" key="1">
    <citation type="submission" date="2020-09" db="EMBL/GenBank/DDBJ databases">
        <authorList>
            <person name="Kikuchi T."/>
        </authorList>
    </citation>
    <scope>NUCLEOTIDE SEQUENCE</scope>
    <source>
        <strain evidence="2">SH1</strain>
    </source>
</reference>
<keyword evidence="1" id="KW-1133">Transmembrane helix</keyword>